<dbReference type="PROSITE" id="PS50089">
    <property type="entry name" value="ZF_RING_2"/>
    <property type="match status" value="1"/>
</dbReference>
<protein>
    <recommendedName>
        <fullName evidence="6">RING-type domain-containing protein</fullName>
    </recommendedName>
</protein>
<dbReference type="PANTHER" id="PTHR45931:SF3">
    <property type="entry name" value="RING ZINC FINGER-CONTAINING PROTEIN"/>
    <property type="match status" value="1"/>
</dbReference>
<keyword evidence="3" id="KW-0862">Zinc</keyword>
<evidence type="ECO:0000256" key="3">
    <source>
        <dbReference type="ARBA" id="ARBA00022833"/>
    </source>
</evidence>
<feature type="region of interest" description="Disordered" evidence="5">
    <location>
        <begin position="194"/>
        <end position="221"/>
    </location>
</feature>
<feature type="compositionally biased region" description="Low complexity" evidence="5">
    <location>
        <begin position="132"/>
        <end position="144"/>
    </location>
</feature>
<name>A0ABD1XI13_9MARC</name>
<gene>
    <name evidence="7" type="ORF">R1flu_026114</name>
</gene>
<feature type="compositionally biased region" description="Gly residues" evidence="5">
    <location>
        <begin position="23"/>
        <end position="34"/>
    </location>
</feature>
<accession>A0ABD1XI13</accession>
<dbReference type="SUPFAM" id="SSF57850">
    <property type="entry name" value="RING/U-box"/>
    <property type="match status" value="1"/>
</dbReference>
<dbReference type="CDD" id="cd16454">
    <property type="entry name" value="RING-H2_PA-TM-RING"/>
    <property type="match status" value="1"/>
</dbReference>
<evidence type="ECO:0000313" key="8">
    <source>
        <dbReference type="Proteomes" id="UP001605036"/>
    </source>
</evidence>
<keyword evidence="2 4" id="KW-0863">Zinc-finger</keyword>
<dbReference type="InterPro" id="IPR001841">
    <property type="entry name" value="Znf_RING"/>
</dbReference>
<comment type="caution">
    <text evidence="7">The sequence shown here is derived from an EMBL/GenBank/DDBJ whole genome shotgun (WGS) entry which is preliminary data.</text>
</comment>
<sequence>MLPGVEVARRRRVRQIRDLEAYEGGGVRGGGGLNRGDNHRSRMSVTVSGHHHHHHHYHHHVNSRHRTSASSSCPETPRPGSLVRRMQDVLQELHEHRLHSSLVPIGSSSERVHVIESTTSSHSHNHSHHNRNSTSAGGSSSSSGNVFGHHRSRGEFRDGHFASRWRRQASGALSDLRGAALEARNRLDERLRSTARASTNRYPETVRSQHNSTAAPFSRDLSIYSDDEDDSIWSDDEGWETSLQEWLAAWGPSVQGSWPHWPHWPLVEGPSSSASRWTASRNSRSAFKPKASEGLSEAAIKALPLEVVGQNGNTGKLEQEDCPVCLEGVLQGQRVITLPCQHRFHPECLTPWLSNHGQCPYCRAEIVKDKTPEGRNATSLQDDEDELSWVEVIERGMNRLNYS</sequence>
<dbReference type="SMART" id="SM00184">
    <property type="entry name" value="RING"/>
    <property type="match status" value="1"/>
</dbReference>
<evidence type="ECO:0000313" key="7">
    <source>
        <dbReference type="EMBL" id="KAL2607541.1"/>
    </source>
</evidence>
<dbReference type="Pfam" id="PF13639">
    <property type="entry name" value="zf-RING_2"/>
    <property type="match status" value="1"/>
</dbReference>
<feature type="compositionally biased region" description="Basic residues" evidence="5">
    <location>
        <begin position="49"/>
        <end position="67"/>
    </location>
</feature>
<evidence type="ECO:0000256" key="5">
    <source>
        <dbReference type="SAM" id="MobiDB-lite"/>
    </source>
</evidence>
<evidence type="ECO:0000256" key="2">
    <source>
        <dbReference type="ARBA" id="ARBA00022771"/>
    </source>
</evidence>
<feature type="region of interest" description="Disordered" evidence="5">
    <location>
        <begin position="23"/>
        <end position="80"/>
    </location>
</feature>
<feature type="domain" description="RING-type" evidence="6">
    <location>
        <begin position="322"/>
        <end position="363"/>
    </location>
</feature>
<organism evidence="7 8">
    <name type="scientific">Riccia fluitans</name>
    <dbReference type="NCBI Taxonomy" id="41844"/>
    <lineage>
        <taxon>Eukaryota</taxon>
        <taxon>Viridiplantae</taxon>
        <taxon>Streptophyta</taxon>
        <taxon>Embryophyta</taxon>
        <taxon>Marchantiophyta</taxon>
        <taxon>Marchantiopsida</taxon>
        <taxon>Marchantiidae</taxon>
        <taxon>Marchantiales</taxon>
        <taxon>Ricciaceae</taxon>
        <taxon>Riccia</taxon>
    </lineage>
</organism>
<evidence type="ECO:0000256" key="4">
    <source>
        <dbReference type="PROSITE-ProRule" id="PRU00175"/>
    </source>
</evidence>
<dbReference type="InterPro" id="IPR051834">
    <property type="entry name" value="RING_finger_E3_ligase"/>
</dbReference>
<evidence type="ECO:0000259" key="6">
    <source>
        <dbReference type="PROSITE" id="PS50089"/>
    </source>
</evidence>
<reference evidence="7 8" key="1">
    <citation type="submission" date="2024-09" db="EMBL/GenBank/DDBJ databases">
        <title>Chromosome-scale assembly of Riccia fluitans.</title>
        <authorList>
            <person name="Paukszto L."/>
            <person name="Sawicki J."/>
            <person name="Karawczyk K."/>
            <person name="Piernik-Szablinska J."/>
            <person name="Szczecinska M."/>
            <person name="Mazdziarz M."/>
        </authorList>
    </citation>
    <scope>NUCLEOTIDE SEQUENCE [LARGE SCALE GENOMIC DNA]</scope>
    <source>
        <strain evidence="7">Rf_01</strain>
        <tissue evidence="7">Aerial parts of the thallus</tissue>
    </source>
</reference>
<proteinExistence type="predicted"/>
<feature type="region of interest" description="Disordered" evidence="5">
    <location>
        <begin position="117"/>
        <end position="154"/>
    </location>
</feature>
<keyword evidence="8" id="KW-1185">Reference proteome</keyword>
<evidence type="ECO:0000256" key="1">
    <source>
        <dbReference type="ARBA" id="ARBA00022723"/>
    </source>
</evidence>
<dbReference type="EMBL" id="JBHFFA010000008">
    <property type="protein sequence ID" value="KAL2607541.1"/>
    <property type="molecule type" value="Genomic_DNA"/>
</dbReference>
<dbReference type="GO" id="GO:0008270">
    <property type="term" value="F:zinc ion binding"/>
    <property type="evidence" value="ECO:0007669"/>
    <property type="project" value="UniProtKB-KW"/>
</dbReference>
<dbReference type="PANTHER" id="PTHR45931">
    <property type="entry name" value="SI:CH211-59O9.10"/>
    <property type="match status" value="1"/>
</dbReference>
<keyword evidence="1" id="KW-0479">Metal-binding</keyword>
<dbReference type="InterPro" id="IPR013083">
    <property type="entry name" value="Znf_RING/FYVE/PHD"/>
</dbReference>
<dbReference type="AlphaFoldDB" id="A0ABD1XI13"/>
<dbReference type="Gene3D" id="3.30.40.10">
    <property type="entry name" value="Zinc/RING finger domain, C3HC4 (zinc finger)"/>
    <property type="match status" value="1"/>
</dbReference>
<feature type="compositionally biased region" description="Polar residues" evidence="5">
    <location>
        <begin position="195"/>
        <end position="215"/>
    </location>
</feature>
<dbReference type="Proteomes" id="UP001605036">
    <property type="component" value="Unassembled WGS sequence"/>
</dbReference>